<dbReference type="AlphaFoldDB" id="A0A5U0PKN5"/>
<proteinExistence type="predicted"/>
<sequence length="99" mass="9901">MFVAPATAAYGFLFGGALGGATDATQQLITMKPGETYSYMDTLIAIGTGSLTQGKGVIFTTVVNGGGAYLGSSIKHEEPTASVTGSIFGSLIGGTTSNK</sequence>
<evidence type="ECO:0000313" key="1">
    <source>
        <dbReference type="EMBL" id="EBO4815141.1"/>
    </source>
</evidence>
<gene>
    <name evidence="1" type="ORF">DOF42_01975</name>
</gene>
<comment type="caution">
    <text evidence="1">The sequence shown here is derived from an EMBL/GenBank/DDBJ whole genome shotgun (WGS) entry which is preliminary data.</text>
</comment>
<organism evidence="1">
    <name type="scientific">Salmonella enterica</name>
    <name type="common">Salmonella choleraesuis</name>
    <dbReference type="NCBI Taxonomy" id="28901"/>
    <lineage>
        <taxon>Bacteria</taxon>
        <taxon>Pseudomonadati</taxon>
        <taxon>Pseudomonadota</taxon>
        <taxon>Gammaproteobacteria</taxon>
        <taxon>Enterobacterales</taxon>
        <taxon>Enterobacteriaceae</taxon>
        <taxon>Salmonella</taxon>
    </lineage>
</organism>
<name>A0A5U0PKN5_SALER</name>
<dbReference type="EMBL" id="AAGIQQ010000001">
    <property type="protein sequence ID" value="EBO4815141.1"/>
    <property type="molecule type" value="Genomic_DNA"/>
</dbReference>
<accession>A0A5U0PKN5</accession>
<reference evidence="1" key="1">
    <citation type="submission" date="2018-06" db="EMBL/GenBank/DDBJ databases">
        <authorList>
            <consortium name="PulseNet: The National Subtyping Network for Foodborne Disease Surveillance"/>
            <person name="Tarr C.L."/>
            <person name="Trees E."/>
            <person name="Katz L.S."/>
            <person name="Carleton-Romer H.A."/>
            <person name="Stroika S."/>
            <person name="Kucerova Z."/>
            <person name="Roache K.F."/>
            <person name="Sabol A.L."/>
            <person name="Besser J."/>
            <person name="Gerner-Smidt P."/>
        </authorList>
    </citation>
    <scope>NUCLEOTIDE SEQUENCE</scope>
    <source>
        <strain evidence="1">PNUSAS043090</strain>
    </source>
</reference>
<protein>
    <submittedName>
        <fullName evidence="1">Uncharacterized protein</fullName>
    </submittedName>
</protein>